<evidence type="ECO:0008006" key="2">
    <source>
        <dbReference type="Google" id="ProtNLM"/>
    </source>
</evidence>
<name>A0AAW2RSZ1_9LAMI</name>
<gene>
    <name evidence="1" type="ORF">Scaly_0618500</name>
</gene>
<reference evidence="1" key="2">
    <citation type="journal article" date="2024" name="Plant">
        <title>Genomic evolution and insights into agronomic trait innovations of Sesamum species.</title>
        <authorList>
            <person name="Miao H."/>
            <person name="Wang L."/>
            <person name="Qu L."/>
            <person name="Liu H."/>
            <person name="Sun Y."/>
            <person name="Le M."/>
            <person name="Wang Q."/>
            <person name="Wei S."/>
            <person name="Zheng Y."/>
            <person name="Lin W."/>
            <person name="Duan Y."/>
            <person name="Cao H."/>
            <person name="Xiong S."/>
            <person name="Wang X."/>
            <person name="Wei L."/>
            <person name="Li C."/>
            <person name="Ma Q."/>
            <person name="Ju M."/>
            <person name="Zhao R."/>
            <person name="Li G."/>
            <person name="Mu C."/>
            <person name="Tian Q."/>
            <person name="Mei H."/>
            <person name="Zhang T."/>
            <person name="Gao T."/>
            <person name="Zhang H."/>
        </authorList>
    </citation>
    <scope>NUCLEOTIDE SEQUENCE</scope>
    <source>
        <strain evidence="1">KEN8</strain>
    </source>
</reference>
<proteinExistence type="predicted"/>
<comment type="caution">
    <text evidence="1">The sequence shown here is derived from an EMBL/GenBank/DDBJ whole genome shotgun (WGS) entry which is preliminary data.</text>
</comment>
<protein>
    <recommendedName>
        <fullName evidence="2">DnaJ/Hsp40 cysteine-rich domain superfamily protein</fullName>
    </recommendedName>
</protein>
<sequence>MESALKIGPSSICSPPKISPSHCHLPKNSSFLPRIGYANRWSDAVSLSSSCSSTPRYSMILQAVPCTAEDSHRRRSSLESLFCYDKSIPEEIIEKPVGLSLAEKDVGENPRCQSCQTKGATLCATCSGSGLYVDSILESQGIIVKVRCLVPPSDSGLSIHILYNKSTDVFHLYARSDGLRRNHFSMYIVTIFYGKKPMKSKSYRTSLIEHVVGELGILCVPNVVAGVTFDLAGIQGSLLIKLVARDVYS</sequence>
<reference evidence="1" key="1">
    <citation type="submission" date="2020-06" db="EMBL/GenBank/DDBJ databases">
        <authorList>
            <person name="Li T."/>
            <person name="Hu X."/>
            <person name="Zhang T."/>
            <person name="Song X."/>
            <person name="Zhang H."/>
            <person name="Dai N."/>
            <person name="Sheng W."/>
            <person name="Hou X."/>
            <person name="Wei L."/>
        </authorList>
    </citation>
    <scope>NUCLEOTIDE SEQUENCE</scope>
    <source>
        <strain evidence="1">KEN8</strain>
        <tissue evidence="1">Leaf</tissue>
    </source>
</reference>
<dbReference type="EMBL" id="JACGWM010000003">
    <property type="protein sequence ID" value="KAL0383312.1"/>
    <property type="molecule type" value="Genomic_DNA"/>
</dbReference>
<accession>A0AAW2RSZ1</accession>
<dbReference type="AlphaFoldDB" id="A0AAW2RSZ1"/>
<evidence type="ECO:0000313" key="1">
    <source>
        <dbReference type="EMBL" id="KAL0383312.1"/>
    </source>
</evidence>
<organism evidence="1">
    <name type="scientific">Sesamum calycinum</name>
    <dbReference type="NCBI Taxonomy" id="2727403"/>
    <lineage>
        <taxon>Eukaryota</taxon>
        <taxon>Viridiplantae</taxon>
        <taxon>Streptophyta</taxon>
        <taxon>Embryophyta</taxon>
        <taxon>Tracheophyta</taxon>
        <taxon>Spermatophyta</taxon>
        <taxon>Magnoliopsida</taxon>
        <taxon>eudicotyledons</taxon>
        <taxon>Gunneridae</taxon>
        <taxon>Pentapetalae</taxon>
        <taxon>asterids</taxon>
        <taxon>lamiids</taxon>
        <taxon>Lamiales</taxon>
        <taxon>Pedaliaceae</taxon>
        <taxon>Sesamum</taxon>
    </lineage>
</organism>